<keyword evidence="8 10" id="KW-0057">Aromatic amino acid biosynthesis</keyword>
<dbReference type="SUPFAM" id="SSF51366">
    <property type="entry name" value="Ribulose-phoshate binding barrel"/>
    <property type="match status" value="1"/>
</dbReference>
<dbReference type="NCBIfam" id="NF002298">
    <property type="entry name" value="PRK01222.1-4"/>
    <property type="match status" value="1"/>
</dbReference>
<organism evidence="12 13">
    <name type="scientific">Candidatus Schekmanbacteria bacterium RBG_16_38_10</name>
    <dbReference type="NCBI Taxonomy" id="1817879"/>
    <lineage>
        <taxon>Bacteria</taxon>
        <taxon>Candidatus Schekmaniibacteriota</taxon>
    </lineage>
</organism>
<evidence type="ECO:0000256" key="10">
    <source>
        <dbReference type="HAMAP-Rule" id="MF_00135"/>
    </source>
</evidence>
<comment type="pathway">
    <text evidence="2 10">Amino-acid biosynthesis; L-tryptophan biosynthesis; L-tryptophan from chorismate: step 3/5.</text>
</comment>
<dbReference type="Pfam" id="PF00697">
    <property type="entry name" value="PRAI"/>
    <property type="match status" value="1"/>
</dbReference>
<dbReference type="GO" id="GO:0004640">
    <property type="term" value="F:phosphoribosylanthranilate isomerase activity"/>
    <property type="evidence" value="ECO:0007669"/>
    <property type="project" value="UniProtKB-UniRule"/>
</dbReference>
<proteinExistence type="inferred from homology"/>
<feature type="domain" description="N-(5'phosphoribosyl) anthranilate isomerase (PRAI)" evidence="11">
    <location>
        <begin position="4"/>
        <end position="198"/>
    </location>
</feature>
<dbReference type="Proteomes" id="UP000178797">
    <property type="component" value="Unassembled WGS sequence"/>
</dbReference>
<dbReference type="CDD" id="cd00405">
    <property type="entry name" value="PRAI"/>
    <property type="match status" value="1"/>
</dbReference>
<evidence type="ECO:0000256" key="2">
    <source>
        <dbReference type="ARBA" id="ARBA00004664"/>
    </source>
</evidence>
<protein>
    <recommendedName>
        <fullName evidence="5 10">N-(5'-phosphoribosyl)anthranilate isomerase</fullName>
        <shortName evidence="10">PRAI</shortName>
        <ecNumber evidence="4 10">5.3.1.24</ecNumber>
    </recommendedName>
</protein>
<dbReference type="InterPro" id="IPR011060">
    <property type="entry name" value="RibuloseP-bd_barrel"/>
</dbReference>
<dbReference type="EMBL" id="MGDE01000259">
    <property type="protein sequence ID" value="OGL42716.1"/>
    <property type="molecule type" value="Genomic_DNA"/>
</dbReference>
<evidence type="ECO:0000256" key="5">
    <source>
        <dbReference type="ARBA" id="ARBA00022272"/>
    </source>
</evidence>
<keyword evidence="6 10" id="KW-0028">Amino-acid biosynthesis</keyword>
<comment type="catalytic activity">
    <reaction evidence="1 10">
        <text>N-(5-phospho-beta-D-ribosyl)anthranilate = 1-(2-carboxyphenylamino)-1-deoxy-D-ribulose 5-phosphate</text>
        <dbReference type="Rhea" id="RHEA:21540"/>
        <dbReference type="ChEBI" id="CHEBI:18277"/>
        <dbReference type="ChEBI" id="CHEBI:58613"/>
        <dbReference type="EC" id="5.3.1.24"/>
    </reaction>
</comment>
<dbReference type="Gene3D" id="3.20.20.70">
    <property type="entry name" value="Aldolase class I"/>
    <property type="match status" value="1"/>
</dbReference>
<name>A0A1F7RMA6_9BACT</name>
<sequence>MGRVKICGITNIEDAVAAAEYGADAIGFVFQPKSPRAITPETAKNIVFALPPFITTVGIFVNESKREIEKIARYVGLNIVQLHGNEPPDACQLSRKVIKAIRVKDLTDLEPLKGYNVSAFLLDTYSPHTMGGTGQIFNWDIAVEAKKFGRIILAGGLNHENIEEAIKWVRPYGIDVATGVEGNKKGEKDHKKLKLFIEKAREAFTVYA</sequence>
<accession>A0A1F7RMA6</accession>
<evidence type="ECO:0000256" key="8">
    <source>
        <dbReference type="ARBA" id="ARBA00023141"/>
    </source>
</evidence>
<dbReference type="HAMAP" id="MF_00135">
    <property type="entry name" value="PRAI"/>
    <property type="match status" value="1"/>
</dbReference>
<dbReference type="FunFam" id="3.20.20.70:FF:000075">
    <property type="entry name" value="Tryptophan biosynthesis protein TRP1"/>
    <property type="match status" value="1"/>
</dbReference>
<evidence type="ECO:0000313" key="13">
    <source>
        <dbReference type="Proteomes" id="UP000178797"/>
    </source>
</evidence>
<evidence type="ECO:0000259" key="11">
    <source>
        <dbReference type="Pfam" id="PF00697"/>
    </source>
</evidence>
<evidence type="ECO:0000256" key="1">
    <source>
        <dbReference type="ARBA" id="ARBA00001164"/>
    </source>
</evidence>
<dbReference type="InterPro" id="IPR001240">
    <property type="entry name" value="PRAI_dom"/>
</dbReference>
<evidence type="ECO:0000256" key="3">
    <source>
        <dbReference type="ARBA" id="ARBA00007571"/>
    </source>
</evidence>
<dbReference type="PANTHER" id="PTHR42894:SF1">
    <property type="entry name" value="N-(5'-PHOSPHORIBOSYL)ANTHRANILATE ISOMERASE"/>
    <property type="match status" value="1"/>
</dbReference>
<dbReference type="UniPathway" id="UPA00035">
    <property type="reaction ID" value="UER00042"/>
</dbReference>
<dbReference type="GO" id="GO:0000162">
    <property type="term" value="P:L-tryptophan biosynthetic process"/>
    <property type="evidence" value="ECO:0007669"/>
    <property type="project" value="UniProtKB-UniRule"/>
</dbReference>
<evidence type="ECO:0000313" key="12">
    <source>
        <dbReference type="EMBL" id="OGL42716.1"/>
    </source>
</evidence>
<reference evidence="12 13" key="1">
    <citation type="journal article" date="2016" name="Nat. Commun.">
        <title>Thousands of microbial genomes shed light on interconnected biogeochemical processes in an aquifer system.</title>
        <authorList>
            <person name="Anantharaman K."/>
            <person name="Brown C.T."/>
            <person name="Hug L.A."/>
            <person name="Sharon I."/>
            <person name="Castelle C.J."/>
            <person name="Probst A.J."/>
            <person name="Thomas B.C."/>
            <person name="Singh A."/>
            <person name="Wilkins M.J."/>
            <person name="Karaoz U."/>
            <person name="Brodie E.L."/>
            <person name="Williams K.H."/>
            <person name="Hubbard S.S."/>
            <person name="Banfield J.F."/>
        </authorList>
    </citation>
    <scope>NUCLEOTIDE SEQUENCE [LARGE SCALE GENOMIC DNA]</scope>
</reference>
<keyword evidence="7 10" id="KW-0822">Tryptophan biosynthesis</keyword>
<comment type="similarity">
    <text evidence="3 10">Belongs to the TrpF family.</text>
</comment>
<comment type="caution">
    <text evidence="12">The sequence shown here is derived from an EMBL/GenBank/DDBJ whole genome shotgun (WGS) entry which is preliminary data.</text>
</comment>
<keyword evidence="9 10" id="KW-0413">Isomerase</keyword>
<evidence type="ECO:0000256" key="6">
    <source>
        <dbReference type="ARBA" id="ARBA00022605"/>
    </source>
</evidence>
<dbReference type="InterPro" id="IPR013785">
    <property type="entry name" value="Aldolase_TIM"/>
</dbReference>
<evidence type="ECO:0000256" key="4">
    <source>
        <dbReference type="ARBA" id="ARBA00012572"/>
    </source>
</evidence>
<gene>
    <name evidence="10" type="primary">trpF</name>
    <name evidence="12" type="ORF">A2W05_02490</name>
</gene>
<dbReference type="PANTHER" id="PTHR42894">
    <property type="entry name" value="N-(5'-PHOSPHORIBOSYL)ANTHRANILATE ISOMERASE"/>
    <property type="match status" value="1"/>
</dbReference>
<dbReference type="AlphaFoldDB" id="A0A1F7RMA6"/>
<dbReference type="InterPro" id="IPR044643">
    <property type="entry name" value="TrpF_fam"/>
</dbReference>
<dbReference type="EC" id="5.3.1.24" evidence="4 10"/>
<evidence type="ECO:0000256" key="7">
    <source>
        <dbReference type="ARBA" id="ARBA00022822"/>
    </source>
</evidence>
<evidence type="ECO:0000256" key="9">
    <source>
        <dbReference type="ARBA" id="ARBA00023235"/>
    </source>
</evidence>